<gene>
    <name evidence="9" type="primary">C06E1.3_1</name>
    <name evidence="9" type="ORF">g.14806</name>
</gene>
<feature type="region of interest" description="Disordered" evidence="7">
    <location>
        <begin position="247"/>
        <end position="278"/>
    </location>
</feature>
<dbReference type="GO" id="GO:0015031">
    <property type="term" value="P:protein transport"/>
    <property type="evidence" value="ECO:0007669"/>
    <property type="project" value="InterPro"/>
</dbReference>
<accession>A0A6G1S339</accession>
<feature type="transmembrane region" description="Helical" evidence="8">
    <location>
        <begin position="481"/>
        <end position="502"/>
    </location>
</feature>
<keyword evidence="6" id="KW-0325">Glycoprotein</keyword>
<feature type="compositionally biased region" description="Gly residues" evidence="7">
    <location>
        <begin position="1"/>
        <end position="10"/>
    </location>
</feature>
<keyword evidence="4 8" id="KW-1133">Transmembrane helix</keyword>
<dbReference type="PANTHER" id="PTHR31158">
    <property type="entry name" value="DUAL OXIDASE 2"/>
    <property type="match status" value="1"/>
</dbReference>
<feature type="region of interest" description="Disordered" evidence="7">
    <location>
        <begin position="291"/>
        <end position="416"/>
    </location>
</feature>
<feature type="transmembrane region" description="Helical" evidence="8">
    <location>
        <begin position="147"/>
        <end position="165"/>
    </location>
</feature>
<evidence type="ECO:0000256" key="7">
    <source>
        <dbReference type="SAM" id="MobiDB-lite"/>
    </source>
</evidence>
<feature type="transmembrane region" description="Helical" evidence="8">
    <location>
        <begin position="120"/>
        <end position="140"/>
    </location>
</feature>
<name>A0A6G1S339_9ACAR</name>
<feature type="transmembrane region" description="Helical" evidence="8">
    <location>
        <begin position="509"/>
        <end position="532"/>
    </location>
</feature>
<dbReference type="InterPro" id="IPR018469">
    <property type="entry name" value="Dual_oxidase_maturation_fac"/>
</dbReference>
<keyword evidence="5 8" id="KW-0472">Membrane</keyword>
<evidence type="ECO:0000256" key="8">
    <source>
        <dbReference type="SAM" id="Phobius"/>
    </source>
</evidence>
<feature type="region of interest" description="Disordered" evidence="7">
    <location>
        <begin position="616"/>
        <end position="668"/>
    </location>
</feature>
<dbReference type="EMBL" id="GGYP01000145">
    <property type="protein sequence ID" value="MDE44916.1"/>
    <property type="molecule type" value="Transcribed_RNA"/>
</dbReference>
<feature type="region of interest" description="Disordered" evidence="7">
    <location>
        <begin position="1"/>
        <end position="30"/>
    </location>
</feature>
<feature type="compositionally biased region" description="Basic and acidic residues" evidence="7">
    <location>
        <begin position="627"/>
        <end position="639"/>
    </location>
</feature>
<feature type="compositionally biased region" description="Basic residues" evidence="7">
    <location>
        <begin position="649"/>
        <end position="658"/>
    </location>
</feature>
<dbReference type="Pfam" id="PF10204">
    <property type="entry name" value="DuoxA"/>
    <property type="match status" value="2"/>
</dbReference>
<evidence type="ECO:0000256" key="4">
    <source>
        <dbReference type="ARBA" id="ARBA00022989"/>
    </source>
</evidence>
<feature type="compositionally biased region" description="Low complexity" evidence="7">
    <location>
        <begin position="12"/>
        <end position="28"/>
    </location>
</feature>
<feature type="region of interest" description="Disordered" evidence="7">
    <location>
        <begin position="692"/>
        <end position="752"/>
    </location>
</feature>
<feature type="compositionally biased region" description="Basic and acidic residues" evidence="7">
    <location>
        <begin position="696"/>
        <end position="752"/>
    </location>
</feature>
<dbReference type="PANTHER" id="PTHR31158:SF10">
    <property type="entry name" value="LD27791P"/>
    <property type="match status" value="1"/>
</dbReference>
<feature type="compositionally biased region" description="Polar residues" evidence="7">
    <location>
        <begin position="291"/>
        <end position="303"/>
    </location>
</feature>
<comment type="similarity">
    <text evidence="2">Belongs to the DUOXA family.</text>
</comment>
<proteinExistence type="inferred from homology"/>
<sequence>MDLLFGGGVGPTTATTSTSSSLATASSSVRDDESISRIPTTAAVASAAATSTTATTTTTSAASHSAAAAAHSGASASASASVSAAAAAAATSAHFNGHDNGPILYDNLNRTSAIDDIRSVVIYIFIITIFLSFFLILPGIRNGKFSTFLCIITSLLVTSIIVISLNGTTWHVGEAPISAPYKAFSRDRIQGDLGVRIGLQSVNISLKAHKYFILHATDGPMIMENTHKYSLLHQPLMVVMAPVPAPAVASSGTSSGSGGGPWGPSYDEHGNPVNSDQPISAAASTFIHQNGRHQNGQQTSDDATSGDGGSNRSLTEDLLLTSRSLDSGIPADTELDADEPFETAYSNNDNNNQYDDGSVDAPDSSVPVVSTRRIVRSDRSSLATNSTTTNNRTKSTTRNKRQQTFANPQSSPASPKTPYTIKRVYVDINYNERFYWIEPMQMRLEYQQALERGLPYPILTVVEYLSQDDAGFSWSRQYRAAGYYTSMLLWVSASVCVLMFCLHCAAPKYGIYAMQALGILLLLTNLNYATLVPRGDQKLVIPFEGQSLTFRFGWNFWLVLVGGCLSLLVGTIIVIIDRLFPNFIFTTVLDVDFDSTSQKTYYEKKYKILGRHRDLDEDETGGGGSSSHDKTLAIHKKPEMPPFMQELKKRSREKKRNANKINMMLENGEKKKTVRHAIGVKLNPAYLSDAASENDSISRYDGGQKEEEKQAISSATKEDEQKIRREPKYETSNEKSLQDERVITSREQTVRL</sequence>
<evidence type="ECO:0000256" key="3">
    <source>
        <dbReference type="ARBA" id="ARBA00022692"/>
    </source>
</evidence>
<dbReference type="AlphaFoldDB" id="A0A6G1S339"/>
<evidence type="ECO:0000256" key="5">
    <source>
        <dbReference type="ARBA" id="ARBA00023136"/>
    </source>
</evidence>
<evidence type="ECO:0000256" key="2">
    <source>
        <dbReference type="ARBA" id="ARBA00009816"/>
    </source>
</evidence>
<organism evidence="9">
    <name type="scientific">Aceria tosichella</name>
    <name type="common">wheat curl mite</name>
    <dbReference type="NCBI Taxonomy" id="561515"/>
    <lineage>
        <taxon>Eukaryota</taxon>
        <taxon>Metazoa</taxon>
        <taxon>Ecdysozoa</taxon>
        <taxon>Arthropoda</taxon>
        <taxon>Chelicerata</taxon>
        <taxon>Arachnida</taxon>
        <taxon>Acari</taxon>
        <taxon>Acariformes</taxon>
        <taxon>Trombidiformes</taxon>
        <taxon>Prostigmata</taxon>
        <taxon>Eupodina</taxon>
        <taxon>Eriophyoidea</taxon>
        <taxon>Eriophyidae</taxon>
        <taxon>Eriophyinae</taxon>
        <taxon>Aceriini</taxon>
        <taxon>Aceria</taxon>
    </lineage>
</organism>
<evidence type="ECO:0000256" key="6">
    <source>
        <dbReference type="ARBA" id="ARBA00023180"/>
    </source>
</evidence>
<feature type="compositionally biased region" description="Low complexity" evidence="7">
    <location>
        <begin position="384"/>
        <end position="394"/>
    </location>
</feature>
<protein>
    <submittedName>
        <fullName evidence="9">DUOXA-like protein C06E1.3</fullName>
    </submittedName>
</protein>
<feature type="transmembrane region" description="Helical" evidence="8">
    <location>
        <begin position="552"/>
        <end position="576"/>
    </location>
</feature>
<evidence type="ECO:0000256" key="1">
    <source>
        <dbReference type="ARBA" id="ARBA00004141"/>
    </source>
</evidence>
<evidence type="ECO:0000313" key="9">
    <source>
        <dbReference type="EMBL" id="MDE44916.1"/>
    </source>
</evidence>
<keyword evidence="3 8" id="KW-0812">Transmembrane</keyword>
<comment type="subcellular location">
    <subcellularLocation>
        <location evidence="1">Membrane</location>
        <topology evidence="1">Multi-pass membrane protein</topology>
    </subcellularLocation>
</comment>
<feature type="compositionally biased region" description="Polar residues" evidence="7">
    <location>
        <begin position="405"/>
        <end position="414"/>
    </location>
</feature>
<feature type="compositionally biased region" description="Low complexity" evidence="7">
    <location>
        <begin position="347"/>
        <end position="370"/>
    </location>
</feature>
<dbReference type="GO" id="GO:0005789">
    <property type="term" value="C:endoplasmic reticulum membrane"/>
    <property type="evidence" value="ECO:0007669"/>
    <property type="project" value="InterPro"/>
</dbReference>
<reference evidence="9" key="1">
    <citation type="submission" date="2018-10" db="EMBL/GenBank/DDBJ databases">
        <title>Transcriptome assembly of Aceria tosichella (Wheat curl mite) Type 2.</title>
        <authorList>
            <person name="Scully E.D."/>
            <person name="Geib S.M."/>
            <person name="Palmer N.A."/>
            <person name="Gupta A.K."/>
            <person name="Sarath G."/>
            <person name="Tatineni S."/>
        </authorList>
    </citation>
    <scope>NUCLEOTIDE SEQUENCE</scope>
    <source>
        <strain evidence="9">LincolnNE</strain>
    </source>
</reference>